<keyword evidence="5" id="KW-1185">Reference proteome</keyword>
<dbReference type="STRING" id="1602171.ST44_05185"/>
<dbReference type="SUPFAM" id="SSF49764">
    <property type="entry name" value="HSP20-like chaperones"/>
    <property type="match status" value="1"/>
</dbReference>
<dbReference type="PROSITE" id="PS01031">
    <property type="entry name" value="SHSP"/>
    <property type="match status" value="1"/>
</dbReference>
<organism evidence="4 5">
    <name type="scientific">Prevotella pectinovora</name>
    <dbReference type="NCBI Taxonomy" id="1602169"/>
    <lineage>
        <taxon>Bacteria</taxon>
        <taxon>Pseudomonadati</taxon>
        <taxon>Bacteroidota</taxon>
        <taxon>Bacteroidia</taxon>
        <taxon>Bacteroidales</taxon>
        <taxon>Prevotellaceae</taxon>
        <taxon>Prevotella</taxon>
    </lineage>
</organism>
<evidence type="ECO:0000256" key="2">
    <source>
        <dbReference type="RuleBase" id="RU003616"/>
    </source>
</evidence>
<dbReference type="CDD" id="cd06464">
    <property type="entry name" value="ACD_sHsps-like"/>
    <property type="match status" value="1"/>
</dbReference>
<dbReference type="RefSeq" id="WP_042518687.1">
    <property type="nucleotide sequence ID" value="NZ_JXQK01000050.1"/>
</dbReference>
<accession>A0A0D0J0G9</accession>
<evidence type="ECO:0000313" key="5">
    <source>
        <dbReference type="Proteomes" id="UP000032046"/>
    </source>
</evidence>
<dbReference type="Proteomes" id="UP000032046">
    <property type="component" value="Unassembled WGS sequence"/>
</dbReference>
<dbReference type="EMBL" id="JXQK01000050">
    <property type="protein sequence ID" value="KIP62850.1"/>
    <property type="molecule type" value="Genomic_DNA"/>
</dbReference>
<proteinExistence type="inferred from homology"/>
<dbReference type="Gene3D" id="2.60.40.790">
    <property type="match status" value="1"/>
</dbReference>
<comment type="similarity">
    <text evidence="1 2">Belongs to the small heat shock protein (HSP20) family.</text>
</comment>
<evidence type="ECO:0000259" key="3">
    <source>
        <dbReference type="PROSITE" id="PS01031"/>
    </source>
</evidence>
<dbReference type="PANTHER" id="PTHR11527">
    <property type="entry name" value="HEAT-SHOCK PROTEIN 20 FAMILY MEMBER"/>
    <property type="match status" value="1"/>
</dbReference>
<evidence type="ECO:0000313" key="4">
    <source>
        <dbReference type="EMBL" id="KIP62850.1"/>
    </source>
</evidence>
<comment type="caution">
    <text evidence="4">The sequence shown here is derived from an EMBL/GenBank/DDBJ whole genome shotgun (WGS) entry which is preliminary data.</text>
</comment>
<dbReference type="AlphaFoldDB" id="A0A0D0J0G9"/>
<dbReference type="InterPro" id="IPR008978">
    <property type="entry name" value="HSP20-like_chaperone"/>
</dbReference>
<name>A0A0D0J0G9_9BACT</name>
<feature type="domain" description="SHSP" evidence="3">
    <location>
        <begin position="28"/>
        <end position="151"/>
    </location>
</feature>
<sequence length="151" mass="17669">MLMVRRNNYSNWLDKFFDDSLSDTELMPQRNTTAPALNVKETAEDYIMEMAVPGLEKEWVRINVTNEGLLHVAIENKMEHKEENRDNHKSRHIHYLRREFAYGNYEQSYTLPDDVDRDKISASVANGILTITIPKTTPEQEAKVMRNIEVK</sequence>
<dbReference type="Pfam" id="PF00011">
    <property type="entry name" value="HSP20"/>
    <property type="match status" value="1"/>
</dbReference>
<evidence type="ECO:0000256" key="1">
    <source>
        <dbReference type="PROSITE-ProRule" id="PRU00285"/>
    </source>
</evidence>
<dbReference type="InterPro" id="IPR031107">
    <property type="entry name" value="Small_HSP"/>
</dbReference>
<reference evidence="4 5" key="1">
    <citation type="submission" date="2015-01" db="EMBL/GenBank/DDBJ databases">
        <title>Comparative genomics of non-oral Prevotella species.</title>
        <authorList>
            <person name="Accetto T."/>
            <person name="Nograsek B."/>
            <person name="Avgustin G."/>
        </authorList>
    </citation>
    <scope>NUCLEOTIDE SEQUENCE [LARGE SCALE GENOMIC DNA]</scope>
    <source>
        <strain evidence="4 5">P5-119</strain>
    </source>
</reference>
<protein>
    <submittedName>
        <fullName evidence="4">Heat-shock protein</fullName>
    </submittedName>
</protein>
<gene>
    <name evidence="4" type="ORF">ST44_05185</name>
</gene>
<dbReference type="InterPro" id="IPR002068">
    <property type="entry name" value="A-crystallin/Hsp20_dom"/>
</dbReference>